<proteinExistence type="predicted"/>
<keyword evidence="1" id="KW-0812">Transmembrane</keyword>
<organism evidence="2 3">
    <name type="scientific">Edaphobacter aggregans</name>
    <dbReference type="NCBI Taxonomy" id="570835"/>
    <lineage>
        <taxon>Bacteria</taxon>
        <taxon>Pseudomonadati</taxon>
        <taxon>Acidobacteriota</taxon>
        <taxon>Terriglobia</taxon>
        <taxon>Terriglobales</taxon>
        <taxon>Acidobacteriaceae</taxon>
        <taxon>Edaphobacter</taxon>
    </lineage>
</organism>
<dbReference type="AlphaFoldDB" id="A0A428MJF6"/>
<evidence type="ECO:0000313" key="3">
    <source>
        <dbReference type="Proteomes" id="UP000269669"/>
    </source>
</evidence>
<keyword evidence="1" id="KW-1133">Transmembrane helix</keyword>
<sequence>MHALIEPVALWGLVKEDRVHDSIIALAFLAILIAPCIAAIFGSSSDSEEPT</sequence>
<name>A0A428MJF6_9BACT</name>
<accession>A0A428MJF6</accession>
<protein>
    <submittedName>
        <fullName evidence="2">Uncharacterized protein</fullName>
    </submittedName>
</protein>
<keyword evidence="3" id="KW-1185">Reference proteome</keyword>
<dbReference type="RefSeq" id="WP_185827132.1">
    <property type="nucleotide sequence ID" value="NZ_RSDW01000001.1"/>
</dbReference>
<keyword evidence="1" id="KW-0472">Membrane</keyword>
<evidence type="ECO:0000313" key="2">
    <source>
        <dbReference type="EMBL" id="RSL17006.1"/>
    </source>
</evidence>
<feature type="transmembrane region" description="Helical" evidence="1">
    <location>
        <begin position="23"/>
        <end position="42"/>
    </location>
</feature>
<dbReference type="Proteomes" id="UP000269669">
    <property type="component" value="Unassembled WGS sequence"/>
</dbReference>
<dbReference type="EMBL" id="RSDW01000001">
    <property type="protein sequence ID" value="RSL17006.1"/>
    <property type="molecule type" value="Genomic_DNA"/>
</dbReference>
<comment type="caution">
    <text evidence="2">The sequence shown here is derived from an EMBL/GenBank/DDBJ whole genome shotgun (WGS) entry which is preliminary data.</text>
</comment>
<reference evidence="2 3" key="1">
    <citation type="submission" date="2018-12" db="EMBL/GenBank/DDBJ databases">
        <title>Sequencing of bacterial isolates from soil warming experiment in Harvard Forest, Massachusetts, USA.</title>
        <authorList>
            <person name="Deangelis K."/>
        </authorList>
    </citation>
    <scope>NUCLEOTIDE SEQUENCE [LARGE SCALE GENOMIC DNA]</scope>
    <source>
        <strain evidence="2 3">EB153</strain>
    </source>
</reference>
<gene>
    <name evidence="2" type="ORF">EDE15_2534</name>
</gene>
<evidence type="ECO:0000256" key="1">
    <source>
        <dbReference type="SAM" id="Phobius"/>
    </source>
</evidence>